<evidence type="ECO:0008006" key="3">
    <source>
        <dbReference type="Google" id="ProtNLM"/>
    </source>
</evidence>
<protein>
    <recommendedName>
        <fullName evidence="3">Transcriptional regulator</fullName>
    </recommendedName>
</protein>
<reference evidence="1 2" key="1">
    <citation type="submission" date="2018-11" db="EMBL/GenBank/DDBJ databases">
        <title>Sequencing the genomes of 1000 actinobacteria strains.</title>
        <authorList>
            <person name="Klenk H.-P."/>
        </authorList>
    </citation>
    <scope>NUCLEOTIDE SEQUENCE [LARGE SCALE GENOMIC DNA]</scope>
    <source>
        <strain evidence="1 2">DSM 44780</strain>
    </source>
</reference>
<proteinExistence type="predicted"/>
<comment type="caution">
    <text evidence="1">The sequence shown here is derived from an EMBL/GenBank/DDBJ whole genome shotgun (WGS) entry which is preliminary data.</text>
</comment>
<dbReference type="EMBL" id="RJVJ01000001">
    <property type="protein sequence ID" value="ROR44728.1"/>
    <property type="molecule type" value="Genomic_DNA"/>
</dbReference>
<gene>
    <name evidence="1" type="ORF">EDD39_2935</name>
</gene>
<sequence>MGRSTGLRAPVRLVHPLSVVREEKGWTYQDVVDIVAKATRRSADRRKAWKWEHWSVEPDAESQAALAAELGVPMREVHRLGWPGWLPDGGPVRTGFPWTRAGTLQSLDDTLEHAMFDRRGFMKLGGEALTALAGQWLTRAPEPVAAALAGGRIDIQLVADLEDGLPRLRRLEARLGGPRTRQLLDAELDTVTGILKEASYSDKVGQRLLRLGAELARLAGWSSFDAGLHAAAQRYWATGLRAAHTAADRALGANIIKSLSLQCYDHGLYADSLWLAEAAVEGAGEVTPRTLAMLLLRQARAAAACGDHAECDRLLSAAETQMARADSSDDDPDWTNYFDAAEFHAQTATCHADLRRPRLAQRHYGTAVALMPAAKRRDLATYTIQNARTHTALGDADHAVHLLETAIPMITAAPSHRNAARAAAARAELPLTAKDPKVQRLDQLLATLVA</sequence>
<dbReference type="InterPro" id="IPR011990">
    <property type="entry name" value="TPR-like_helical_dom_sf"/>
</dbReference>
<evidence type="ECO:0000313" key="2">
    <source>
        <dbReference type="Proteomes" id="UP000267408"/>
    </source>
</evidence>
<dbReference type="OrthoDB" id="3213425at2"/>
<organism evidence="1 2">
    <name type="scientific">Kitasatospora cineracea</name>
    <dbReference type="NCBI Taxonomy" id="88074"/>
    <lineage>
        <taxon>Bacteria</taxon>
        <taxon>Bacillati</taxon>
        <taxon>Actinomycetota</taxon>
        <taxon>Actinomycetes</taxon>
        <taxon>Kitasatosporales</taxon>
        <taxon>Streptomycetaceae</taxon>
        <taxon>Kitasatospora</taxon>
    </lineage>
</organism>
<name>A0A8G1UIW8_9ACTN</name>
<dbReference type="SUPFAM" id="SSF48452">
    <property type="entry name" value="TPR-like"/>
    <property type="match status" value="1"/>
</dbReference>
<evidence type="ECO:0000313" key="1">
    <source>
        <dbReference type="EMBL" id="ROR44728.1"/>
    </source>
</evidence>
<dbReference type="Proteomes" id="UP000267408">
    <property type="component" value="Unassembled WGS sequence"/>
</dbReference>
<accession>A0A8G1UIW8</accession>
<dbReference type="AlphaFoldDB" id="A0A8G1UIW8"/>